<evidence type="ECO:0000313" key="1">
    <source>
        <dbReference type="EMBL" id="REF00500.1"/>
    </source>
</evidence>
<evidence type="ECO:0000313" key="2">
    <source>
        <dbReference type="Proteomes" id="UP000256661"/>
    </source>
</evidence>
<name>A0A3D9SX17_9ACTN</name>
<organism evidence="1 2">
    <name type="scientific">Thermomonospora umbrina</name>
    <dbReference type="NCBI Taxonomy" id="111806"/>
    <lineage>
        <taxon>Bacteria</taxon>
        <taxon>Bacillati</taxon>
        <taxon>Actinomycetota</taxon>
        <taxon>Actinomycetes</taxon>
        <taxon>Streptosporangiales</taxon>
        <taxon>Thermomonosporaceae</taxon>
        <taxon>Thermomonospora</taxon>
    </lineage>
</organism>
<reference evidence="1 2" key="1">
    <citation type="submission" date="2018-08" db="EMBL/GenBank/DDBJ databases">
        <title>Sequencing the genomes of 1000 actinobacteria strains.</title>
        <authorList>
            <person name="Klenk H.-P."/>
        </authorList>
    </citation>
    <scope>NUCLEOTIDE SEQUENCE [LARGE SCALE GENOMIC DNA]</scope>
    <source>
        <strain evidence="1 2">DSM 43927</strain>
    </source>
</reference>
<sequence length="113" mass="12588">MPTRQLDREHLHGSRTITIAIEKLGGARLGDVYTGTWRYVVTWGDQETFREQRLDSPLPTTPLGAARELAAWFAAYGDPGSGYDGPNRPMGPALEMCRREQETFSLFAGEGCR</sequence>
<dbReference type="Proteomes" id="UP000256661">
    <property type="component" value="Unassembled WGS sequence"/>
</dbReference>
<accession>A0A3D9SX17</accession>
<dbReference type="EMBL" id="QTTT01000001">
    <property type="protein sequence ID" value="REF00500.1"/>
    <property type="molecule type" value="Genomic_DNA"/>
</dbReference>
<proteinExistence type="predicted"/>
<dbReference type="OrthoDB" id="9935932at2"/>
<dbReference type="RefSeq" id="WP_116025649.1">
    <property type="nucleotide sequence ID" value="NZ_QTTT01000001.1"/>
</dbReference>
<comment type="caution">
    <text evidence="1">The sequence shown here is derived from an EMBL/GenBank/DDBJ whole genome shotgun (WGS) entry which is preliminary data.</text>
</comment>
<protein>
    <submittedName>
        <fullName evidence="1">Uncharacterized protein</fullName>
    </submittedName>
</protein>
<dbReference type="AlphaFoldDB" id="A0A3D9SX17"/>
<keyword evidence="2" id="KW-1185">Reference proteome</keyword>
<gene>
    <name evidence="1" type="ORF">DFJ69_6044</name>
</gene>